<sequence>MDRERISEGEDEGVGDVGEEEIGAGNGELTEIGGGAVSEVSEGEIRRWSVGHRHCHHLRSVTTRHGGLISISTVFFVSLARKKNRRVDDFEYLFRLDTI</sequence>
<evidence type="ECO:0000313" key="2">
    <source>
        <dbReference type="EMBL" id="KAG2249341.1"/>
    </source>
</evidence>
<dbReference type="AlphaFoldDB" id="A0A8X7PCG1"/>
<protein>
    <submittedName>
        <fullName evidence="2">Uncharacterized protein</fullName>
    </submittedName>
</protein>
<name>A0A8X7PCG1_BRACI</name>
<evidence type="ECO:0000313" key="3">
    <source>
        <dbReference type="Proteomes" id="UP000886595"/>
    </source>
</evidence>
<evidence type="ECO:0000256" key="1">
    <source>
        <dbReference type="SAM" id="MobiDB-lite"/>
    </source>
</evidence>
<accession>A0A8X7PCG1</accession>
<feature type="compositionally biased region" description="Acidic residues" evidence="1">
    <location>
        <begin position="9"/>
        <end position="22"/>
    </location>
</feature>
<organism evidence="2 3">
    <name type="scientific">Brassica carinata</name>
    <name type="common">Ethiopian mustard</name>
    <name type="synonym">Abyssinian cabbage</name>
    <dbReference type="NCBI Taxonomy" id="52824"/>
    <lineage>
        <taxon>Eukaryota</taxon>
        <taxon>Viridiplantae</taxon>
        <taxon>Streptophyta</taxon>
        <taxon>Embryophyta</taxon>
        <taxon>Tracheophyta</taxon>
        <taxon>Spermatophyta</taxon>
        <taxon>Magnoliopsida</taxon>
        <taxon>eudicotyledons</taxon>
        <taxon>Gunneridae</taxon>
        <taxon>Pentapetalae</taxon>
        <taxon>rosids</taxon>
        <taxon>malvids</taxon>
        <taxon>Brassicales</taxon>
        <taxon>Brassicaceae</taxon>
        <taxon>Brassiceae</taxon>
        <taxon>Brassica</taxon>
    </lineage>
</organism>
<gene>
    <name evidence="2" type="ORF">Bca52824_088969</name>
</gene>
<reference evidence="2 3" key="1">
    <citation type="submission" date="2020-02" db="EMBL/GenBank/DDBJ databases">
        <authorList>
            <person name="Ma Q."/>
            <person name="Huang Y."/>
            <person name="Song X."/>
            <person name="Pei D."/>
        </authorList>
    </citation>
    <scope>NUCLEOTIDE SEQUENCE [LARGE SCALE GENOMIC DNA]</scope>
    <source>
        <strain evidence="2">Sxm20200214</strain>
        <tissue evidence="2">Leaf</tissue>
    </source>
</reference>
<dbReference type="EMBL" id="JAAMPC010000017">
    <property type="protein sequence ID" value="KAG2249341.1"/>
    <property type="molecule type" value="Genomic_DNA"/>
</dbReference>
<feature type="region of interest" description="Disordered" evidence="1">
    <location>
        <begin position="1"/>
        <end position="32"/>
    </location>
</feature>
<dbReference type="Proteomes" id="UP000886595">
    <property type="component" value="Unassembled WGS sequence"/>
</dbReference>
<keyword evidence="3" id="KW-1185">Reference proteome</keyword>
<proteinExistence type="predicted"/>
<comment type="caution">
    <text evidence="2">The sequence shown here is derived from an EMBL/GenBank/DDBJ whole genome shotgun (WGS) entry which is preliminary data.</text>
</comment>